<dbReference type="InterPro" id="IPR000873">
    <property type="entry name" value="AMP-dep_synth/lig_dom"/>
</dbReference>
<reference evidence="7" key="1">
    <citation type="submission" date="2021-07" db="EMBL/GenBank/DDBJ databases">
        <title>Studies on halocins as antimicrobial molecules from haloarchaea.</title>
        <authorList>
            <person name="Kumar S."/>
            <person name="Khare S.K."/>
        </authorList>
    </citation>
    <scope>NUCLEOTIDE SEQUENCE</scope>
    <source>
        <strain evidence="7">NCIM 5678</strain>
    </source>
</reference>
<keyword evidence="2" id="KW-0436">Ligase</keyword>
<dbReference type="RefSeq" id="WP_258303348.1">
    <property type="nucleotide sequence ID" value="NZ_CP078063.1"/>
</dbReference>
<evidence type="ECO:0000313" key="8">
    <source>
        <dbReference type="Proteomes" id="UP001058330"/>
    </source>
</evidence>
<keyword evidence="4" id="KW-0067">ATP-binding</keyword>
<evidence type="ECO:0000259" key="6">
    <source>
        <dbReference type="Pfam" id="PF13193"/>
    </source>
</evidence>
<comment type="similarity">
    <text evidence="1">Belongs to the ATP-dependent AMP-binding enzyme family.</text>
</comment>
<dbReference type="InterPro" id="IPR045851">
    <property type="entry name" value="AMP-bd_C_sf"/>
</dbReference>
<evidence type="ECO:0000256" key="3">
    <source>
        <dbReference type="ARBA" id="ARBA00022741"/>
    </source>
</evidence>
<organism evidence="7 8">
    <name type="scientific">Haloferax larsenii</name>
    <dbReference type="NCBI Taxonomy" id="302484"/>
    <lineage>
        <taxon>Archaea</taxon>
        <taxon>Methanobacteriati</taxon>
        <taxon>Methanobacteriota</taxon>
        <taxon>Stenosarchaea group</taxon>
        <taxon>Halobacteria</taxon>
        <taxon>Halobacteriales</taxon>
        <taxon>Haloferacaceae</taxon>
        <taxon>Haloferax</taxon>
    </lineage>
</organism>
<dbReference type="Pfam" id="PF13193">
    <property type="entry name" value="AMP-binding_C"/>
    <property type="match status" value="1"/>
</dbReference>
<feature type="domain" description="AMP-binding enzyme C-terminal" evidence="6">
    <location>
        <begin position="463"/>
        <end position="541"/>
    </location>
</feature>
<protein>
    <submittedName>
        <fullName evidence="7">AMP-binding protein</fullName>
    </submittedName>
</protein>
<dbReference type="SUPFAM" id="SSF56801">
    <property type="entry name" value="Acetyl-CoA synthetase-like"/>
    <property type="match status" value="1"/>
</dbReference>
<name>A0ABY5RH79_HALLR</name>
<dbReference type="GeneID" id="74528769"/>
<keyword evidence="3" id="KW-0547">Nucleotide-binding</keyword>
<evidence type="ECO:0000256" key="2">
    <source>
        <dbReference type="ARBA" id="ARBA00022598"/>
    </source>
</evidence>
<gene>
    <name evidence="7" type="ORF">KU306_07685</name>
</gene>
<sequence>MVEHNLADYEAARTEFSWQDIYDEASWDAPESMNIAHEVADRHATARDRVALYQVGTDGELTTLTFWELADRSSQFANVLSELGVEPGDRVFSYMPRIPEHYVALVGTLKHGAVWGSINERFGPDGISYRLSDCDASVVVTTTDNRDTIADALEDAPSVEHVITVDRGGGAPADDVIFTPTLDDASTEYETAQTGGEDDALLYYTSGTTGLAKGVLHKHRWLAGVAATQRYAVDLQPGDVYWSTGDLGWLTGAINTLGAWFWGASLFTYEGEFDPETWAELLDEYPITVLFSVPTAYRMLRENESVLDDTSLDLRHALSIGEPLSAGVVEWAEETLGVTVLDTYGQTETGNMIINNYPTMEVRPGSMGKPLPGIEADIIDPETGEVLPPGETGEIAERGDYPCFFAEYWNKPEKTQAAFVDGPNGRWYRSGDLAHKDEDGYFWFEGRADDVILSSGYRIGPFEVESSLGEHPAVAEAAVVPKPHPERGNIVKAYVVPSDDASPSESLTTEIQNHVKSELAAHEYPREIEFREELPKTVTGKIRRTELRDDTEGASN</sequence>
<dbReference type="InterPro" id="IPR020845">
    <property type="entry name" value="AMP-binding_CS"/>
</dbReference>
<dbReference type="PANTHER" id="PTHR43605:SF10">
    <property type="entry name" value="ACYL-COA SYNTHETASE MEDIUM CHAIN FAMILY MEMBER 3"/>
    <property type="match status" value="1"/>
</dbReference>
<dbReference type="Proteomes" id="UP001058330">
    <property type="component" value="Chromosome"/>
</dbReference>
<evidence type="ECO:0000313" key="7">
    <source>
        <dbReference type="EMBL" id="UVE51736.1"/>
    </source>
</evidence>
<evidence type="ECO:0000256" key="4">
    <source>
        <dbReference type="ARBA" id="ARBA00022840"/>
    </source>
</evidence>
<evidence type="ECO:0000256" key="1">
    <source>
        <dbReference type="ARBA" id="ARBA00006432"/>
    </source>
</evidence>
<dbReference type="InterPro" id="IPR025110">
    <property type="entry name" value="AMP-bd_C"/>
</dbReference>
<proteinExistence type="inferred from homology"/>
<evidence type="ECO:0000259" key="5">
    <source>
        <dbReference type="Pfam" id="PF00501"/>
    </source>
</evidence>
<accession>A0ABY5RH79</accession>
<dbReference type="Pfam" id="PF00501">
    <property type="entry name" value="AMP-binding"/>
    <property type="match status" value="1"/>
</dbReference>
<feature type="domain" description="AMP-dependent synthetase/ligase" evidence="5">
    <location>
        <begin position="44"/>
        <end position="409"/>
    </location>
</feature>
<dbReference type="InterPro" id="IPR042099">
    <property type="entry name" value="ANL_N_sf"/>
</dbReference>
<keyword evidence="8" id="KW-1185">Reference proteome</keyword>
<dbReference type="InterPro" id="IPR051087">
    <property type="entry name" value="Mitochondrial_ACSM"/>
</dbReference>
<dbReference type="Gene3D" id="3.40.50.12780">
    <property type="entry name" value="N-terminal domain of ligase-like"/>
    <property type="match status" value="1"/>
</dbReference>
<dbReference type="Gene3D" id="3.30.300.30">
    <property type="match status" value="1"/>
</dbReference>
<dbReference type="EMBL" id="CP078063">
    <property type="protein sequence ID" value="UVE51736.1"/>
    <property type="molecule type" value="Genomic_DNA"/>
</dbReference>
<dbReference type="PROSITE" id="PS00455">
    <property type="entry name" value="AMP_BINDING"/>
    <property type="match status" value="1"/>
</dbReference>
<dbReference type="PANTHER" id="PTHR43605">
    <property type="entry name" value="ACYL-COENZYME A SYNTHETASE"/>
    <property type="match status" value="1"/>
</dbReference>